<dbReference type="AlphaFoldDB" id="A0A239L2Q3"/>
<reference evidence="1 2" key="1">
    <citation type="submission" date="2017-06" db="EMBL/GenBank/DDBJ databases">
        <authorList>
            <person name="Kim H.J."/>
            <person name="Triplett B.A."/>
        </authorList>
    </citation>
    <scope>NUCLEOTIDE SEQUENCE [LARGE SCALE GENOMIC DNA]</scope>
    <source>
        <strain evidence="1 2">DS15</strain>
    </source>
</reference>
<keyword evidence="2" id="KW-1185">Reference proteome</keyword>
<accession>A0A239L2Q3</accession>
<dbReference type="InterPro" id="IPR007948">
    <property type="entry name" value="DUF736"/>
</dbReference>
<proteinExistence type="predicted"/>
<dbReference type="OrthoDB" id="9800788at2"/>
<dbReference type="Proteomes" id="UP000198339">
    <property type="component" value="Unassembled WGS sequence"/>
</dbReference>
<protein>
    <submittedName>
        <fullName evidence="1">Uncharacterized conserved protein, DUF736 family</fullName>
    </submittedName>
</protein>
<dbReference type="EMBL" id="FZPA01000018">
    <property type="protein sequence ID" value="SNT23979.1"/>
    <property type="molecule type" value="Genomic_DNA"/>
</dbReference>
<evidence type="ECO:0000313" key="1">
    <source>
        <dbReference type="EMBL" id="SNT23979.1"/>
    </source>
</evidence>
<organism evidence="1 2">
    <name type="scientific">Sphingopyxis indica</name>
    <dbReference type="NCBI Taxonomy" id="436663"/>
    <lineage>
        <taxon>Bacteria</taxon>
        <taxon>Pseudomonadati</taxon>
        <taxon>Pseudomonadota</taxon>
        <taxon>Alphaproteobacteria</taxon>
        <taxon>Sphingomonadales</taxon>
        <taxon>Sphingomonadaceae</taxon>
        <taxon>Sphingopyxis</taxon>
    </lineage>
</organism>
<evidence type="ECO:0000313" key="2">
    <source>
        <dbReference type="Proteomes" id="UP000198339"/>
    </source>
</evidence>
<sequence>MICGNFNPTDCGYTGEIRFFGTREKVELRRIDGKDNEKAPDFRIVAADNERIEYGAAWQKTSKEGRDYISLKLNLVVAPPVYLRLFETEVAGEYELVSN</sequence>
<dbReference type="RefSeq" id="WP_089217275.1">
    <property type="nucleotide sequence ID" value="NZ_FZPA01000018.1"/>
</dbReference>
<gene>
    <name evidence="1" type="ORF">SAMN06295955_11835</name>
</gene>
<name>A0A239L2Q3_9SPHN</name>
<dbReference type="Pfam" id="PF05284">
    <property type="entry name" value="DUF736"/>
    <property type="match status" value="1"/>
</dbReference>